<dbReference type="RefSeq" id="XP_017768404.1">
    <property type="nucleotide sequence ID" value="XM_017912915.1"/>
</dbReference>
<reference evidence="6" key="1">
    <citation type="submission" date="2025-08" db="UniProtKB">
        <authorList>
            <consortium name="RefSeq"/>
        </authorList>
    </citation>
    <scope>IDENTIFICATION</scope>
    <source>
        <tissue evidence="6">Whole Larva</tissue>
    </source>
</reference>
<sequence>MSYKFINGYTNGFGDVHVVDLRSDTISKPTQEMREAMYTAEVGDSVYGEDPTVTELERRAAELLGKEDAVYVPSGTMANLLAIMIHCKQRGSELICGDHGHTFRFEQGGPSFIAGVQSALVKTQEDGTFDLDEVRSKIRIDPDCHEPITSLIVVENTHNMKGGKVLPIEWLDKLSMLAKQHQIPVHMDGARVMNAAVASKLPPSRIARDMDSICFCLSKGLGAPVGSLLCGTKSFTAMARRYRKALGGGMRQCGIVAAAGLVALDKMIDRLKVDHDHAYKIAKAIDDMKSDMVKVELNTVQTNILMVYLDSTKISATDFLQRLADVHENDTFKVNVRATTRDQSCVRFVLYHEITDEDVEMVVKKLELVILEIHAKNKLKSV</sequence>
<keyword evidence="5" id="KW-1185">Reference proteome</keyword>
<dbReference type="NCBIfam" id="NF041359">
    <property type="entry name" value="GntG_guanitoxin"/>
    <property type="match status" value="1"/>
</dbReference>
<dbReference type="PIRSF" id="PIRSF017617">
    <property type="entry name" value="Thr_aldolase"/>
    <property type="match status" value="1"/>
</dbReference>
<name>A0ABM1M1F4_NICVS</name>
<dbReference type="Pfam" id="PF01212">
    <property type="entry name" value="Beta_elim_lyase"/>
    <property type="match status" value="1"/>
</dbReference>
<dbReference type="GeneID" id="108556705"/>
<dbReference type="InterPro" id="IPR023603">
    <property type="entry name" value="Low_specificity_L-TA-like"/>
</dbReference>
<dbReference type="SUPFAM" id="SSF53383">
    <property type="entry name" value="PLP-dependent transferases"/>
    <property type="match status" value="1"/>
</dbReference>
<protein>
    <submittedName>
        <fullName evidence="6">Probable low-specificity L-threonine aldolase 2</fullName>
    </submittedName>
</protein>
<evidence type="ECO:0000313" key="6">
    <source>
        <dbReference type="RefSeq" id="XP_017768404.1"/>
    </source>
</evidence>
<evidence type="ECO:0000313" key="5">
    <source>
        <dbReference type="Proteomes" id="UP000695000"/>
    </source>
</evidence>
<feature type="domain" description="Aromatic amino acid beta-eliminating lyase/threonine aldolase" evidence="4">
    <location>
        <begin position="20"/>
        <end position="310"/>
    </location>
</feature>
<evidence type="ECO:0000256" key="3">
    <source>
        <dbReference type="ARBA" id="ARBA00022898"/>
    </source>
</evidence>
<comment type="cofactor">
    <cofactor evidence="1">
        <name>pyridoxal 5'-phosphate</name>
        <dbReference type="ChEBI" id="CHEBI:597326"/>
    </cofactor>
</comment>
<dbReference type="InterPro" id="IPR001597">
    <property type="entry name" value="ArAA_b-elim_lyase/Thr_aldolase"/>
</dbReference>
<dbReference type="InterPro" id="IPR015421">
    <property type="entry name" value="PyrdxlP-dep_Trfase_major"/>
</dbReference>
<evidence type="ECO:0000259" key="4">
    <source>
        <dbReference type="Pfam" id="PF01212"/>
    </source>
</evidence>
<dbReference type="CDD" id="cd06502">
    <property type="entry name" value="TA_like"/>
    <property type="match status" value="1"/>
</dbReference>
<dbReference type="InterPro" id="IPR015422">
    <property type="entry name" value="PyrdxlP-dep_Trfase_small"/>
</dbReference>
<organism evidence="5 6">
    <name type="scientific">Nicrophorus vespilloides</name>
    <name type="common">Boreal carrion beetle</name>
    <dbReference type="NCBI Taxonomy" id="110193"/>
    <lineage>
        <taxon>Eukaryota</taxon>
        <taxon>Metazoa</taxon>
        <taxon>Ecdysozoa</taxon>
        <taxon>Arthropoda</taxon>
        <taxon>Hexapoda</taxon>
        <taxon>Insecta</taxon>
        <taxon>Pterygota</taxon>
        <taxon>Neoptera</taxon>
        <taxon>Endopterygota</taxon>
        <taxon>Coleoptera</taxon>
        <taxon>Polyphaga</taxon>
        <taxon>Staphyliniformia</taxon>
        <taxon>Silphidae</taxon>
        <taxon>Nicrophorinae</taxon>
        <taxon>Nicrophorus</taxon>
    </lineage>
</organism>
<dbReference type="PANTHER" id="PTHR48097">
    <property type="entry name" value="L-THREONINE ALDOLASE-RELATED"/>
    <property type="match status" value="1"/>
</dbReference>
<proteinExistence type="inferred from homology"/>
<dbReference type="InterPro" id="IPR015424">
    <property type="entry name" value="PyrdxlP-dep_Trfase"/>
</dbReference>
<dbReference type="PANTHER" id="PTHR48097:SF9">
    <property type="entry name" value="L-THREONINE ALDOLASE"/>
    <property type="match status" value="1"/>
</dbReference>
<comment type="similarity">
    <text evidence="2">Belongs to the threonine aldolase family.</text>
</comment>
<evidence type="ECO:0000256" key="1">
    <source>
        <dbReference type="ARBA" id="ARBA00001933"/>
    </source>
</evidence>
<dbReference type="Gene3D" id="3.40.640.10">
    <property type="entry name" value="Type I PLP-dependent aspartate aminotransferase-like (Major domain)"/>
    <property type="match status" value="1"/>
</dbReference>
<evidence type="ECO:0000256" key="2">
    <source>
        <dbReference type="ARBA" id="ARBA00006966"/>
    </source>
</evidence>
<dbReference type="Gene3D" id="3.90.1150.10">
    <property type="entry name" value="Aspartate Aminotransferase, domain 1"/>
    <property type="match status" value="1"/>
</dbReference>
<gene>
    <name evidence="6" type="primary">LOC108556705</name>
</gene>
<accession>A0ABM1M1F4</accession>
<keyword evidence="3" id="KW-0663">Pyridoxal phosphate</keyword>
<dbReference type="Proteomes" id="UP000695000">
    <property type="component" value="Unplaced"/>
</dbReference>